<evidence type="ECO:0000256" key="4">
    <source>
        <dbReference type="ARBA" id="ARBA00022801"/>
    </source>
</evidence>
<dbReference type="InterPro" id="IPR020568">
    <property type="entry name" value="Ribosomal_Su5_D2-typ_SF"/>
</dbReference>
<sequence>CKKILPIDANTVKTTFNSKAAIRVYNPAFSLNVVKASPKLPNDQCRASVITGKKALGKSAVIRNRARRRIISCARLCFPQHATPGHDYLFFAQPEAVTMPWSTLMGHMQKTLEQVARRFQAKQK</sequence>
<dbReference type="SUPFAM" id="SSF54211">
    <property type="entry name" value="Ribosomal protein S5 domain 2-like"/>
    <property type="match status" value="1"/>
</dbReference>
<dbReference type="GO" id="GO:0000049">
    <property type="term" value="F:tRNA binding"/>
    <property type="evidence" value="ECO:0007669"/>
    <property type="project" value="InterPro"/>
</dbReference>
<feature type="non-terminal residue" evidence="6">
    <location>
        <position position="1"/>
    </location>
</feature>
<proteinExistence type="predicted"/>
<keyword evidence="2" id="KW-0540">Nuclease</keyword>
<protein>
    <submittedName>
        <fullName evidence="6">Uncharacterized protein</fullName>
    </submittedName>
</protein>
<dbReference type="GO" id="GO:0004526">
    <property type="term" value="F:ribonuclease P activity"/>
    <property type="evidence" value="ECO:0007669"/>
    <property type="project" value="InterPro"/>
</dbReference>
<organism evidence="6 7">
    <name type="scientific">Mortierella isabellina</name>
    <name type="common">Filamentous fungus</name>
    <name type="synonym">Umbelopsis isabellina</name>
    <dbReference type="NCBI Taxonomy" id="91625"/>
    <lineage>
        <taxon>Eukaryota</taxon>
        <taxon>Fungi</taxon>
        <taxon>Fungi incertae sedis</taxon>
        <taxon>Mucoromycota</taxon>
        <taxon>Mucoromycotina</taxon>
        <taxon>Umbelopsidomycetes</taxon>
        <taxon>Umbelopsidales</taxon>
        <taxon>Umbelopsidaceae</taxon>
        <taxon>Umbelopsis</taxon>
    </lineage>
</organism>
<keyword evidence="5" id="KW-0694">RNA-binding</keyword>
<dbReference type="GO" id="GO:0008033">
    <property type="term" value="P:tRNA processing"/>
    <property type="evidence" value="ECO:0007669"/>
    <property type="project" value="UniProtKB-KW"/>
</dbReference>
<keyword evidence="7" id="KW-1185">Reference proteome</keyword>
<name>A0A8H7PJN9_MORIS</name>
<dbReference type="InterPro" id="IPR014721">
    <property type="entry name" value="Ribsml_uS5_D2-typ_fold_subgr"/>
</dbReference>
<accession>A0A8H7PJN9</accession>
<evidence type="ECO:0000313" key="6">
    <source>
        <dbReference type="EMBL" id="KAG2174960.1"/>
    </source>
</evidence>
<dbReference type="Pfam" id="PF00825">
    <property type="entry name" value="Ribonuclease_P"/>
    <property type="match status" value="1"/>
</dbReference>
<dbReference type="AlphaFoldDB" id="A0A8H7PJN9"/>
<evidence type="ECO:0000256" key="5">
    <source>
        <dbReference type="ARBA" id="ARBA00022884"/>
    </source>
</evidence>
<dbReference type="OrthoDB" id="2383663at2759"/>
<evidence type="ECO:0000256" key="2">
    <source>
        <dbReference type="ARBA" id="ARBA00022722"/>
    </source>
</evidence>
<dbReference type="Gene3D" id="3.30.230.10">
    <property type="match status" value="1"/>
</dbReference>
<evidence type="ECO:0000313" key="7">
    <source>
        <dbReference type="Proteomes" id="UP000654370"/>
    </source>
</evidence>
<gene>
    <name evidence="6" type="ORF">INT43_006022</name>
</gene>
<reference evidence="6" key="1">
    <citation type="submission" date="2020-12" db="EMBL/GenBank/DDBJ databases">
        <title>Metabolic potential, ecology and presence of endohyphal bacteria is reflected in genomic diversity of Mucoromycotina.</title>
        <authorList>
            <person name="Muszewska A."/>
            <person name="Okrasinska A."/>
            <person name="Steczkiewicz K."/>
            <person name="Drgas O."/>
            <person name="Orlowska M."/>
            <person name="Perlinska-Lenart U."/>
            <person name="Aleksandrzak-Piekarczyk T."/>
            <person name="Szatraj K."/>
            <person name="Zielenkiewicz U."/>
            <person name="Pilsyk S."/>
            <person name="Malc E."/>
            <person name="Mieczkowski P."/>
            <person name="Kruszewska J.S."/>
            <person name="Biernat P."/>
            <person name="Pawlowska J."/>
        </authorList>
    </citation>
    <scope>NUCLEOTIDE SEQUENCE</scope>
    <source>
        <strain evidence="6">WA0000067209</strain>
    </source>
</reference>
<evidence type="ECO:0000256" key="1">
    <source>
        <dbReference type="ARBA" id="ARBA00022694"/>
    </source>
</evidence>
<dbReference type="Proteomes" id="UP000654370">
    <property type="component" value="Unassembled WGS sequence"/>
</dbReference>
<keyword evidence="1" id="KW-0819">tRNA processing</keyword>
<comment type="caution">
    <text evidence="6">The sequence shown here is derived from an EMBL/GenBank/DDBJ whole genome shotgun (WGS) entry which is preliminary data.</text>
</comment>
<evidence type="ECO:0000256" key="3">
    <source>
        <dbReference type="ARBA" id="ARBA00022759"/>
    </source>
</evidence>
<dbReference type="InterPro" id="IPR000100">
    <property type="entry name" value="RNase_P"/>
</dbReference>
<dbReference type="EMBL" id="JAEPQZ010000012">
    <property type="protein sequence ID" value="KAG2174960.1"/>
    <property type="molecule type" value="Genomic_DNA"/>
</dbReference>
<keyword evidence="3" id="KW-0255">Endonuclease</keyword>
<keyword evidence="4" id="KW-0378">Hydrolase</keyword>